<evidence type="ECO:0000313" key="2">
    <source>
        <dbReference type="EMBL" id="CDR33373.1"/>
    </source>
</evidence>
<dbReference type="eggNOG" id="COG2226">
    <property type="taxonomic scope" value="Bacteria"/>
</dbReference>
<feature type="domain" description="Methyltransferase type 11" evidence="1">
    <location>
        <begin position="50"/>
        <end position="143"/>
    </location>
</feature>
<gene>
    <name evidence="2" type="ORF">CSEC_0539</name>
</gene>
<dbReference type="GO" id="GO:0008757">
    <property type="term" value="F:S-adenosylmethionine-dependent methyltransferase activity"/>
    <property type="evidence" value="ECO:0007669"/>
    <property type="project" value="InterPro"/>
</dbReference>
<keyword evidence="2" id="KW-0808">Transferase</keyword>
<evidence type="ECO:0000313" key="3">
    <source>
        <dbReference type="Proteomes" id="UP000031552"/>
    </source>
</evidence>
<organism evidence="2 3">
    <name type="scientific">Candidatus Criblamydia sequanensis CRIB-18</name>
    <dbReference type="NCBI Taxonomy" id="1437425"/>
    <lineage>
        <taxon>Bacteria</taxon>
        <taxon>Pseudomonadati</taxon>
        <taxon>Chlamydiota</taxon>
        <taxon>Chlamydiia</taxon>
        <taxon>Parachlamydiales</taxon>
        <taxon>Candidatus Criblamydiaceae</taxon>
        <taxon>Candidatus Criblamydia</taxon>
    </lineage>
</organism>
<dbReference type="InterPro" id="IPR029063">
    <property type="entry name" value="SAM-dependent_MTases_sf"/>
</dbReference>
<dbReference type="STRING" id="1437425.CSEC_0539"/>
<dbReference type="Proteomes" id="UP000031552">
    <property type="component" value="Unassembled WGS sequence"/>
</dbReference>
<dbReference type="RefSeq" id="WP_041016877.1">
    <property type="nucleotide sequence ID" value="NZ_CCEJ010000003.1"/>
</dbReference>
<dbReference type="AlphaFoldDB" id="A0A090D178"/>
<dbReference type="Pfam" id="PF08241">
    <property type="entry name" value="Methyltransf_11"/>
    <property type="match status" value="1"/>
</dbReference>
<reference evidence="2" key="2">
    <citation type="submission" date="2014-09" db="EMBL/GenBank/DDBJ databases">
        <title>Criblamydia sequanensis harbors a mega-plasmid encoding arsenite resistance.</title>
        <authorList>
            <person name="Bertelli C."/>
            <person name="Goesmann A."/>
            <person name="Greub G."/>
        </authorList>
    </citation>
    <scope>NUCLEOTIDE SEQUENCE [LARGE SCALE GENOMIC DNA]</scope>
    <source>
        <strain evidence="2">CRIB-18</strain>
    </source>
</reference>
<dbReference type="OrthoDB" id="9802097at2"/>
<proteinExistence type="predicted"/>
<evidence type="ECO:0000259" key="1">
    <source>
        <dbReference type="Pfam" id="PF08241"/>
    </source>
</evidence>
<dbReference type="PANTHER" id="PTHR43861:SF1">
    <property type="entry name" value="TRANS-ACONITATE 2-METHYLTRANSFERASE"/>
    <property type="match status" value="1"/>
</dbReference>
<dbReference type="GO" id="GO:0032259">
    <property type="term" value="P:methylation"/>
    <property type="evidence" value="ECO:0007669"/>
    <property type="project" value="UniProtKB-KW"/>
</dbReference>
<reference evidence="2" key="1">
    <citation type="submission" date="2013-12" db="EMBL/GenBank/DDBJ databases">
        <authorList>
            <person name="Linke B."/>
        </authorList>
    </citation>
    <scope>NUCLEOTIDE SEQUENCE [LARGE SCALE GENOMIC DNA]</scope>
    <source>
        <strain evidence="2">CRIB-18</strain>
    </source>
</reference>
<dbReference type="CDD" id="cd02440">
    <property type="entry name" value="AdoMet_MTases"/>
    <property type="match status" value="1"/>
</dbReference>
<protein>
    <submittedName>
        <fullName evidence="2">Methyltransferase</fullName>
    </submittedName>
</protein>
<dbReference type="InterPro" id="IPR013216">
    <property type="entry name" value="Methyltransf_11"/>
</dbReference>
<dbReference type="PANTHER" id="PTHR43861">
    <property type="entry name" value="TRANS-ACONITATE 2-METHYLTRANSFERASE-RELATED"/>
    <property type="match status" value="1"/>
</dbReference>
<dbReference type="EMBL" id="CCEJ010000003">
    <property type="protein sequence ID" value="CDR33373.1"/>
    <property type="molecule type" value="Genomic_DNA"/>
</dbReference>
<keyword evidence="2" id="KW-0489">Methyltransferase</keyword>
<dbReference type="SUPFAM" id="SSF53335">
    <property type="entry name" value="S-adenosyl-L-methionine-dependent methyltransferases"/>
    <property type="match status" value="1"/>
</dbReference>
<name>A0A090D178_9BACT</name>
<comment type="caution">
    <text evidence="2">The sequence shown here is derived from an EMBL/GenBank/DDBJ whole genome shotgun (WGS) entry which is preliminary data.</text>
</comment>
<dbReference type="Gene3D" id="3.40.50.150">
    <property type="entry name" value="Vaccinia Virus protein VP39"/>
    <property type="match status" value="1"/>
</dbReference>
<sequence length="254" mass="28755">MKSSSEETSWETSSDWYKKAVGEKGHYYHQALIIPNLLKMLQLEKTSSVLDLACGQGVLERAIPKECSYYGVDISPSLIKEADKKKLSREHTFLCQDASKPLPIKGREFTHAAIILALQNILDPGSVIKNASRHLSEKGSFILILNHPCFRIPRQSSWGVDLQNKKQYRRIDSYMSELSIPITTNPGKSNSPNTLSFHRPLSHYISLLSKNGFLIKEIEEWCSDKKSEGRSAKMEDRARKEIPLFIAIHAIKVS</sequence>
<accession>A0A090D178</accession>
<keyword evidence="3" id="KW-1185">Reference proteome</keyword>